<dbReference type="InterPro" id="IPR032675">
    <property type="entry name" value="LRR_dom_sf"/>
</dbReference>
<dbReference type="InterPro" id="IPR050216">
    <property type="entry name" value="LRR_domain-containing"/>
</dbReference>
<protein>
    <submittedName>
        <fullName evidence="5">Uncharacterized protein</fullName>
    </submittedName>
</protein>
<reference evidence="5" key="1">
    <citation type="submission" date="2021-12" db="EMBL/GenBank/DDBJ databases">
        <title>Prjna785345.</title>
        <authorList>
            <person name="Rujirawat T."/>
            <person name="Krajaejun T."/>
        </authorList>
    </citation>
    <scope>NUCLEOTIDE SEQUENCE</scope>
    <source>
        <strain evidence="5">Pi057C3</strain>
    </source>
</reference>
<dbReference type="EMBL" id="JAKCXM010001181">
    <property type="protein sequence ID" value="KAJ0391257.1"/>
    <property type="molecule type" value="Genomic_DNA"/>
</dbReference>
<evidence type="ECO:0000313" key="5">
    <source>
        <dbReference type="EMBL" id="KAJ0391257.1"/>
    </source>
</evidence>
<gene>
    <name evidence="5" type="ORF">P43SY_010602</name>
</gene>
<evidence type="ECO:0000256" key="2">
    <source>
        <dbReference type="ARBA" id="ARBA00022737"/>
    </source>
</evidence>
<dbReference type="PANTHER" id="PTHR48051:SF1">
    <property type="entry name" value="RAS SUPPRESSOR PROTEIN 1"/>
    <property type="match status" value="1"/>
</dbReference>
<keyword evidence="2" id="KW-0677">Repeat</keyword>
<keyword evidence="6" id="KW-1185">Reference proteome</keyword>
<dbReference type="Pfam" id="PF13855">
    <property type="entry name" value="LRR_8"/>
    <property type="match status" value="1"/>
</dbReference>
<sequence>MTTKAPLASLSGGAGSSGSSRSLGSLTKSLSSSRDELVAALPPSPAASSSVAADVSSLLPEHDRAARQQWVHEQLLERKKRREQEDRERQVEREELLRQQWKPFERHVSQTHELNIAWKQGMGFFSWDRVLALTEPLEALRITGHALVTLPLQLVSHVSLTLTTLSLIANSLESLPENIGDLRSLTELDLTKNRLRRLPASIVQLHQLRHLDLSSNLLEELPEQFGDLPLQNRLWLEHNRLTTLPVSIARCRVHTVNLNNNALLQLPDSIGDMTTLVTLCVNMNRLVELPDALARLPNLRALHASRNELVSLPRNIGNLSTLRDLRLDWNRISELPFSFRLLTQLETLCMERNPLKLPPLHYIARGVRATIKYMEKSLEEFIKKSRREVVEALQAVLTFATTLMDRHLAAADNAAAMVTMPDAASAGQRDDELDALLSMFEPRVERVVKNTEKLPFFAVVWDRFLDEMLPLLEARHTPPFQLLTRFTREEIDDALQHYSDFFGEASMTDSADFRRCACIDELAWKRDGVKKRRVCVPSQVPYRCHRPALLIRMTMMTQEEAKDQLASTYLRRKIERLVAKTKRKCVDFINSERGVEHFERLAQQLAKQLFQKRKRLKKIRVQFAKEKLKFDKKKHALELKISALRKAKETRLVALESKLSAWKKDREAMERDGNKSANPKTLQRIEEKIAKVESELAVKDTIEDQKMLEVELAIEGVENLEAKATAAMEKAKAKEMRDGIVFGDGDDVVEDEGDEKEEEKEERGEESDEDGEDDDDDDDDDNVDSESEPAEDDEQSSMVASLL</sequence>
<dbReference type="PROSITE" id="PS51450">
    <property type="entry name" value="LRR"/>
    <property type="match status" value="3"/>
</dbReference>
<evidence type="ECO:0000313" key="6">
    <source>
        <dbReference type="Proteomes" id="UP001209570"/>
    </source>
</evidence>
<dbReference type="SMART" id="SM00369">
    <property type="entry name" value="LRR_TYP"/>
    <property type="match status" value="6"/>
</dbReference>
<feature type="region of interest" description="Disordered" evidence="4">
    <location>
        <begin position="733"/>
        <end position="803"/>
    </location>
</feature>
<dbReference type="AlphaFoldDB" id="A0AAD5L9K2"/>
<feature type="coiled-coil region" evidence="3">
    <location>
        <begin position="645"/>
        <end position="672"/>
    </location>
</feature>
<dbReference type="Gene3D" id="3.80.10.10">
    <property type="entry name" value="Ribonuclease Inhibitor"/>
    <property type="match status" value="2"/>
</dbReference>
<evidence type="ECO:0000256" key="3">
    <source>
        <dbReference type="SAM" id="Coils"/>
    </source>
</evidence>
<keyword evidence="1" id="KW-0433">Leucine-rich repeat</keyword>
<comment type="caution">
    <text evidence="5">The sequence shown here is derived from an EMBL/GenBank/DDBJ whole genome shotgun (WGS) entry which is preliminary data.</text>
</comment>
<dbReference type="InterPro" id="IPR001611">
    <property type="entry name" value="Leu-rich_rpt"/>
</dbReference>
<name>A0AAD5L9K2_PYTIN</name>
<proteinExistence type="predicted"/>
<evidence type="ECO:0000256" key="4">
    <source>
        <dbReference type="SAM" id="MobiDB-lite"/>
    </source>
</evidence>
<dbReference type="PANTHER" id="PTHR48051">
    <property type="match status" value="1"/>
</dbReference>
<feature type="compositionally biased region" description="Acidic residues" evidence="4">
    <location>
        <begin position="744"/>
        <end position="795"/>
    </location>
</feature>
<accession>A0AAD5L9K2</accession>
<dbReference type="Proteomes" id="UP001209570">
    <property type="component" value="Unassembled WGS sequence"/>
</dbReference>
<keyword evidence="3" id="KW-0175">Coiled coil</keyword>
<organism evidence="5 6">
    <name type="scientific">Pythium insidiosum</name>
    <name type="common">Pythiosis disease agent</name>
    <dbReference type="NCBI Taxonomy" id="114742"/>
    <lineage>
        <taxon>Eukaryota</taxon>
        <taxon>Sar</taxon>
        <taxon>Stramenopiles</taxon>
        <taxon>Oomycota</taxon>
        <taxon>Peronosporomycetes</taxon>
        <taxon>Pythiales</taxon>
        <taxon>Pythiaceae</taxon>
        <taxon>Pythium</taxon>
    </lineage>
</organism>
<dbReference type="InterPro" id="IPR003591">
    <property type="entry name" value="Leu-rich_rpt_typical-subtyp"/>
</dbReference>
<dbReference type="GO" id="GO:0005737">
    <property type="term" value="C:cytoplasm"/>
    <property type="evidence" value="ECO:0007669"/>
    <property type="project" value="TreeGrafter"/>
</dbReference>
<dbReference type="SUPFAM" id="SSF52058">
    <property type="entry name" value="L domain-like"/>
    <property type="match status" value="1"/>
</dbReference>
<evidence type="ECO:0000256" key="1">
    <source>
        <dbReference type="ARBA" id="ARBA00022614"/>
    </source>
</evidence>
<feature type="compositionally biased region" description="Low complexity" evidence="4">
    <location>
        <begin position="7"/>
        <end position="55"/>
    </location>
</feature>
<feature type="region of interest" description="Disordered" evidence="4">
    <location>
        <begin position="1"/>
        <end position="55"/>
    </location>
</feature>
<dbReference type="SMART" id="SM00364">
    <property type="entry name" value="LRR_BAC"/>
    <property type="match status" value="6"/>
</dbReference>